<sequence>MTEDEKKLYALEIIEAESLGIEVFTCTTIGELREKIKNKIKSINNKNDLLEFIYNNNKKHVDYQ</sequence>
<dbReference type="AlphaFoldDB" id="A0AA46N0Q7"/>
<reference evidence="1" key="1">
    <citation type="journal article" date="2022" name="Front. Microbiol.">
        <title>Species classification and novel plasmid identifications in Arcobacter cryaerophilus and Arcobacter cryaerophilus-like organisms.</title>
        <authorList>
            <person name="Zhou G."/>
            <person name="Wang M."/>
            <person name="Wang H."/>
            <person name="Chen X."/>
            <person name="Gu Y."/>
            <person name="Shao Z."/>
            <person name="Zhang J."/>
            <person name="Zhang M."/>
        </authorList>
    </citation>
    <scope>NUCLEOTIDE SEQUENCE</scope>
    <source>
        <strain evidence="1">ICDCAC48</strain>
    </source>
</reference>
<dbReference type="EMBL" id="CP099556">
    <property type="protein sequence ID" value="UYF42706.1"/>
    <property type="molecule type" value="Genomic_DNA"/>
</dbReference>
<dbReference type="RefSeq" id="WP_263514247.1">
    <property type="nucleotide sequence ID" value="NZ_CP099556.1"/>
</dbReference>
<accession>A0AA46N0Q7</accession>
<evidence type="ECO:0000313" key="1">
    <source>
        <dbReference type="EMBL" id="UYF42706.1"/>
    </source>
</evidence>
<gene>
    <name evidence="1" type="ORF">NGX11_07270</name>
</gene>
<proteinExistence type="predicted"/>
<dbReference type="Proteomes" id="UP001164100">
    <property type="component" value="Chromosome"/>
</dbReference>
<name>A0AA46N0Q7_9BACT</name>
<organism evidence="1 2">
    <name type="scientific">Aliarcobacter cryaerophilus</name>
    <dbReference type="NCBI Taxonomy" id="28198"/>
    <lineage>
        <taxon>Bacteria</taxon>
        <taxon>Pseudomonadati</taxon>
        <taxon>Campylobacterota</taxon>
        <taxon>Epsilonproteobacteria</taxon>
        <taxon>Campylobacterales</taxon>
        <taxon>Arcobacteraceae</taxon>
        <taxon>Aliarcobacter</taxon>
    </lineage>
</organism>
<protein>
    <submittedName>
        <fullName evidence="1">Uncharacterized protein</fullName>
    </submittedName>
</protein>
<evidence type="ECO:0000313" key="2">
    <source>
        <dbReference type="Proteomes" id="UP001164100"/>
    </source>
</evidence>